<keyword evidence="3 4" id="KW-0810">Translation regulation</keyword>
<comment type="subcellular location">
    <subcellularLocation>
        <location evidence="4">Cytoplasm</location>
    </subcellularLocation>
</comment>
<dbReference type="NCBIfam" id="NF009793">
    <property type="entry name" value="PRK13285.1-1"/>
    <property type="match status" value="1"/>
</dbReference>
<evidence type="ECO:0000313" key="6">
    <source>
        <dbReference type="Proteomes" id="UP000300879"/>
    </source>
</evidence>
<evidence type="ECO:0000256" key="1">
    <source>
        <dbReference type="ARBA" id="ARBA00022490"/>
    </source>
</evidence>
<evidence type="ECO:0000256" key="2">
    <source>
        <dbReference type="ARBA" id="ARBA00022795"/>
    </source>
</evidence>
<comment type="similarity">
    <text evidence="4">Belongs to the FliW family.</text>
</comment>
<dbReference type="GO" id="GO:0005737">
    <property type="term" value="C:cytoplasm"/>
    <property type="evidence" value="ECO:0007669"/>
    <property type="project" value="UniProtKB-SubCell"/>
</dbReference>
<dbReference type="GO" id="GO:0006417">
    <property type="term" value="P:regulation of translation"/>
    <property type="evidence" value="ECO:0007669"/>
    <property type="project" value="UniProtKB-KW"/>
</dbReference>
<evidence type="ECO:0000256" key="4">
    <source>
        <dbReference type="HAMAP-Rule" id="MF_01185"/>
    </source>
</evidence>
<keyword evidence="2 4" id="KW-1005">Bacterial flagellum biogenesis</keyword>
<name>A0A4P8XUR1_9BACL</name>
<proteinExistence type="inferred from homology"/>
<sequence>MHVNVYGFLSFIMKLGVIPLNLNTAVFGEIEMPEEQIYHFPKGIPGFENEHQFALLFEENSPFMYMQSLQNKDLSFVVTDPFSFYPDYEFDLPDNEAEELHIDDDLFIKCILTVRDSVKDSTVNLLAPLVFNPKNRLAKQIVLRQVPYQTKHLLWQHPQGLNEKEGV</sequence>
<keyword evidence="1 4" id="KW-0963">Cytoplasm</keyword>
<keyword evidence="6" id="KW-1185">Reference proteome</keyword>
<keyword evidence="5" id="KW-0282">Flagellum</keyword>
<comment type="subunit">
    <text evidence="4">Interacts with translational regulator CsrA and flagellin(s).</text>
</comment>
<dbReference type="GO" id="GO:0044780">
    <property type="term" value="P:bacterial-type flagellum assembly"/>
    <property type="evidence" value="ECO:0007669"/>
    <property type="project" value="UniProtKB-UniRule"/>
</dbReference>
<dbReference type="EMBL" id="CP040396">
    <property type="protein sequence ID" value="QCT04569.1"/>
    <property type="molecule type" value="Genomic_DNA"/>
</dbReference>
<dbReference type="KEGG" id="palo:E6C60_3864"/>
<reference evidence="5 6" key="1">
    <citation type="submission" date="2019-05" db="EMBL/GenBank/DDBJ databases">
        <authorList>
            <person name="Chen C."/>
        </authorList>
    </citation>
    <scope>NUCLEOTIDE SEQUENCE [LARGE SCALE GENOMIC DNA]</scope>
    <source>
        <strain evidence="5 6">HB172198</strain>
    </source>
</reference>
<evidence type="ECO:0000313" key="5">
    <source>
        <dbReference type="EMBL" id="QCT04569.1"/>
    </source>
</evidence>
<dbReference type="InterPro" id="IPR024046">
    <property type="entry name" value="Flagellar_assmbl_FliW_dom_sf"/>
</dbReference>
<gene>
    <name evidence="4" type="primary">fliW</name>
    <name evidence="5" type="ORF">E6C60_3864</name>
</gene>
<dbReference type="Gene3D" id="2.30.290.10">
    <property type="entry name" value="BH3618-like"/>
    <property type="match status" value="1"/>
</dbReference>
<dbReference type="AlphaFoldDB" id="A0A4P8XUR1"/>
<dbReference type="HAMAP" id="MF_01185">
    <property type="entry name" value="FliW"/>
    <property type="match status" value="1"/>
</dbReference>
<keyword evidence="5" id="KW-0969">Cilium</keyword>
<accession>A0A4P8XUR1</accession>
<organism evidence="5 6">
    <name type="scientific">Paenibacillus algicola</name>
    <dbReference type="NCBI Taxonomy" id="2565926"/>
    <lineage>
        <taxon>Bacteria</taxon>
        <taxon>Bacillati</taxon>
        <taxon>Bacillota</taxon>
        <taxon>Bacilli</taxon>
        <taxon>Bacillales</taxon>
        <taxon>Paenibacillaceae</taxon>
        <taxon>Paenibacillus</taxon>
    </lineage>
</organism>
<dbReference type="Pfam" id="PF02623">
    <property type="entry name" value="FliW"/>
    <property type="match status" value="1"/>
</dbReference>
<dbReference type="PANTHER" id="PTHR39190">
    <property type="entry name" value="FLAGELLAR ASSEMBLY FACTOR FLIW"/>
    <property type="match status" value="1"/>
</dbReference>
<keyword evidence="4" id="KW-0143">Chaperone</keyword>
<keyword evidence="5" id="KW-0966">Cell projection</keyword>
<protein>
    <recommendedName>
        <fullName evidence="4">Flagellar assembly factor FliW</fullName>
    </recommendedName>
</protein>
<dbReference type="PANTHER" id="PTHR39190:SF1">
    <property type="entry name" value="FLAGELLAR ASSEMBLY FACTOR FLIW"/>
    <property type="match status" value="1"/>
</dbReference>
<dbReference type="Proteomes" id="UP000300879">
    <property type="component" value="Chromosome"/>
</dbReference>
<dbReference type="SUPFAM" id="SSF141457">
    <property type="entry name" value="BH3618-like"/>
    <property type="match status" value="1"/>
</dbReference>
<evidence type="ECO:0000256" key="3">
    <source>
        <dbReference type="ARBA" id="ARBA00022845"/>
    </source>
</evidence>
<comment type="function">
    <text evidence="4">Acts as an anti-CsrA protein, binds CsrA and prevents it from repressing translation of its target genes, one of which is flagellin. Binds to flagellin and participates in the assembly of the flagellum.</text>
</comment>
<dbReference type="InterPro" id="IPR003775">
    <property type="entry name" value="Flagellar_assembly_factor_FliW"/>
</dbReference>